<dbReference type="InterPro" id="IPR000639">
    <property type="entry name" value="Epox_hydrolase-like"/>
</dbReference>
<evidence type="ECO:0000256" key="2">
    <source>
        <dbReference type="ARBA" id="ARBA00038334"/>
    </source>
</evidence>
<dbReference type="PRINTS" id="PR00412">
    <property type="entry name" value="EPOXHYDRLASE"/>
</dbReference>
<sequence>METYHTRYKDVDQEAETQLSHLLRANPIPLNYQLIEFDMADKSFRTYNASRWQQRIATISTTEQGEQVRLNYINCSSPSEAGLKGTILLIHGFPQTSYQFRHVITPLSDAGYRVIAPDYRGAGKSSKPVLGYEKSQMAQDIHLLIQSHLSIKDKIHVVGHDIGGMVAFAYASQYPDDVASVIWGECPLPGSSFYEDIKGTPGVFHFVFHQVPDLPEALIAGREKIYLQHFFDKLLYNTAAITSEDLEQYTVAYAQPGAISAGINVYRAFAKDAEENKKWLKDNGKLNVPAMGMVGKESFLAASTESMLKEVHEEQQVETFLVEEASHYIAEENPESFVKGVLGFVRKH</sequence>
<dbReference type="InterPro" id="IPR029058">
    <property type="entry name" value="AB_hydrolase_fold"/>
</dbReference>
<dbReference type="OrthoDB" id="408373at2759"/>
<dbReference type="Pfam" id="PF00561">
    <property type="entry name" value="Abhydrolase_1"/>
    <property type="match status" value="1"/>
</dbReference>
<dbReference type="InterPro" id="IPR000073">
    <property type="entry name" value="AB_hydrolase_1"/>
</dbReference>
<accession>A0A9W4XNY1</accession>
<evidence type="ECO:0000259" key="3">
    <source>
        <dbReference type="Pfam" id="PF00561"/>
    </source>
</evidence>
<dbReference type="Proteomes" id="UP001152607">
    <property type="component" value="Unassembled WGS sequence"/>
</dbReference>
<comment type="similarity">
    <text evidence="2">Belongs to the AB hydrolase superfamily. Epoxide hydrolase family.</text>
</comment>
<dbReference type="EMBL" id="CAOQHR010000001">
    <property type="protein sequence ID" value="CAI6231516.1"/>
    <property type="molecule type" value="Genomic_DNA"/>
</dbReference>
<comment type="caution">
    <text evidence="4">The sequence shown here is derived from an EMBL/GenBank/DDBJ whole genome shotgun (WGS) entry which is preliminary data.</text>
</comment>
<feature type="domain" description="AB hydrolase-1" evidence="3">
    <location>
        <begin position="86"/>
        <end position="182"/>
    </location>
</feature>
<evidence type="ECO:0000313" key="4">
    <source>
        <dbReference type="EMBL" id="CAI6231516.1"/>
    </source>
</evidence>
<evidence type="ECO:0000313" key="5">
    <source>
        <dbReference type="Proteomes" id="UP001152607"/>
    </source>
</evidence>
<dbReference type="SUPFAM" id="SSF53474">
    <property type="entry name" value="alpha/beta-Hydrolases"/>
    <property type="match status" value="1"/>
</dbReference>
<proteinExistence type="inferred from homology"/>
<dbReference type="GO" id="GO:0016787">
    <property type="term" value="F:hydrolase activity"/>
    <property type="evidence" value="ECO:0007669"/>
    <property type="project" value="UniProtKB-KW"/>
</dbReference>
<dbReference type="Gene3D" id="3.40.50.1820">
    <property type="entry name" value="alpha/beta hydrolase"/>
    <property type="match status" value="1"/>
</dbReference>
<organism evidence="4 5">
    <name type="scientific">Periconia digitata</name>
    <dbReference type="NCBI Taxonomy" id="1303443"/>
    <lineage>
        <taxon>Eukaryota</taxon>
        <taxon>Fungi</taxon>
        <taxon>Dikarya</taxon>
        <taxon>Ascomycota</taxon>
        <taxon>Pezizomycotina</taxon>
        <taxon>Dothideomycetes</taxon>
        <taxon>Pleosporomycetidae</taxon>
        <taxon>Pleosporales</taxon>
        <taxon>Massarineae</taxon>
        <taxon>Periconiaceae</taxon>
        <taxon>Periconia</taxon>
    </lineage>
</organism>
<keyword evidence="5" id="KW-1185">Reference proteome</keyword>
<reference evidence="4" key="1">
    <citation type="submission" date="2023-01" db="EMBL/GenBank/DDBJ databases">
        <authorList>
            <person name="Van Ghelder C."/>
            <person name="Rancurel C."/>
        </authorList>
    </citation>
    <scope>NUCLEOTIDE SEQUENCE</scope>
    <source>
        <strain evidence="4">CNCM I-4278</strain>
    </source>
</reference>
<name>A0A9W4XNY1_9PLEO</name>
<dbReference type="PANTHER" id="PTHR43329">
    <property type="entry name" value="EPOXIDE HYDROLASE"/>
    <property type="match status" value="1"/>
</dbReference>
<evidence type="ECO:0000256" key="1">
    <source>
        <dbReference type="ARBA" id="ARBA00022801"/>
    </source>
</evidence>
<protein>
    <recommendedName>
        <fullName evidence="3">AB hydrolase-1 domain-containing protein</fullName>
    </recommendedName>
</protein>
<dbReference type="AlphaFoldDB" id="A0A9W4XNY1"/>
<dbReference type="PRINTS" id="PR00111">
    <property type="entry name" value="ABHYDROLASE"/>
</dbReference>
<keyword evidence="1" id="KW-0378">Hydrolase</keyword>
<gene>
    <name evidence="4" type="ORF">PDIGIT_LOCUS232</name>
</gene>